<proteinExistence type="inferred from homology"/>
<dbReference type="AlphaFoldDB" id="A0A2H4ZNY6"/>
<evidence type="ECO:0000256" key="5">
    <source>
        <dbReference type="ARBA" id="ARBA00022917"/>
    </source>
</evidence>
<feature type="domain" description="Methionyl-tRNA synthetase anticodon-binding" evidence="9">
    <location>
        <begin position="379"/>
        <end position="484"/>
    </location>
</feature>
<dbReference type="CDD" id="cd00814">
    <property type="entry name" value="MetRS_core"/>
    <property type="match status" value="1"/>
</dbReference>
<dbReference type="Pfam" id="PF19303">
    <property type="entry name" value="Anticodon_3"/>
    <property type="match status" value="1"/>
</dbReference>
<evidence type="ECO:0000256" key="3">
    <source>
        <dbReference type="ARBA" id="ARBA00022741"/>
    </source>
</evidence>
<evidence type="ECO:0000256" key="6">
    <source>
        <dbReference type="ARBA" id="ARBA00023146"/>
    </source>
</evidence>
<dbReference type="InterPro" id="IPR033911">
    <property type="entry name" value="MetRS_core"/>
</dbReference>
<keyword evidence="4 7" id="KW-0067">ATP-binding</keyword>
<dbReference type="PANTHER" id="PTHR43326:SF1">
    <property type="entry name" value="METHIONINE--TRNA LIGASE, MITOCHONDRIAL"/>
    <property type="match status" value="1"/>
</dbReference>
<dbReference type="InterPro" id="IPR009080">
    <property type="entry name" value="tRNAsynth_Ia_anticodon-bd"/>
</dbReference>
<keyword evidence="3 7" id="KW-0547">Nucleotide-binding</keyword>
<evidence type="ECO:0000256" key="1">
    <source>
        <dbReference type="ARBA" id="ARBA00012838"/>
    </source>
</evidence>
<dbReference type="GO" id="GO:0004825">
    <property type="term" value="F:methionine-tRNA ligase activity"/>
    <property type="evidence" value="ECO:0007669"/>
    <property type="project" value="UniProtKB-EC"/>
</dbReference>
<dbReference type="InterPro" id="IPR014729">
    <property type="entry name" value="Rossmann-like_a/b/a_fold"/>
</dbReference>
<dbReference type="InterPro" id="IPR014758">
    <property type="entry name" value="Met-tRNA_synth"/>
</dbReference>
<evidence type="ECO:0000256" key="4">
    <source>
        <dbReference type="ARBA" id="ARBA00022840"/>
    </source>
</evidence>
<dbReference type="EC" id="6.1.1.10" evidence="1"/>
<dbReference type="GO" id="GO:0006431">
    <property type="term" value="P:methionyl-tRNA aminoacylation"/>
    <property type="evidence" value="ECO:0007669"/>
    <property type="project" value="InterPro"/>
</dbReference>
<evidence type="ECO:0000256" key="7">
    <source>
        <dbReference type="RuleBase" id="RU363039"/>
    </source>
</evidence>
<organism evidence="10">
    <name type="scientific">Paulinella longichromatophora</name>
    <dbReference type="NCBI Taxonomy" id="1708747"/>
    <lineage>
        <taxon>Eukaryota</taxon>
        <taxon>Sar</taxon>
        <taxon>Rhizaria</taxon>
        <taxon>Cercozoa</taxon>
        <taxon>Imbricatea</taxon>
        <taxon>Silicofilosea</taxon>
        <taxon>Euglyphida</taxon>
        <taxon>Paulinellidae</taxon>
        <taxon>Paulinella</taxon>
    </lineage>
</organism>
<keyword evidence="10" id="KW-0934">Plastid</keyword>
<dbReference type="HAMAP" id="MF_01228">
    <property type="entry name" value="Met_tRNA_synth_type2"/>
    <property type="match status" value="1"/>
</dbReference>
<keyword evidence="6 7" id="KW-0030">Aminoacyl-tRNA synthetase</keyword>
<dbReference type="Gene3D" id="3.40.50.620">
    <property type="entry name" value="HUPs"/>
    <property type="match status" value="1"/>
</dbReference>
<dbReference type="PROSITE" id="PS51257">
    <property type="entry name" value="PROKAR_LIPOPROTEIN"/>
    <property type="match status" value="1"/>
</dbReference>
<name>A0A2H4ZNY6_9EUKA</name>
<protein>
    <recommendedName>
        <fullName evidence="1">methionine--tRNA ligase</fullName>
        <ecNumber evidence="1">6.1.1.10</ecNumber>
    </recommendedName>
</protein>
<dbReference type="InterPro" id="IPR015413">
    <property type="entry name" value="Methionyl/Leucyl_tRNA_Synth"/>
</dbReference>
<feature type="domain" description="Methionyl/Leucyl tRNA synthetase" evidence="8">
    <location>
        <begin position="4"/>
        <end position="132"/>
    </location>
</feature>
<keyword evidence="5 7" id="KW-0648">Protein biosynthesis</keyword>
<geneLocation type="plastid" evidence="10"/>
<evidence type="ECO:0000256" key="2">
    <source>
        <dbReference type="ARBA" id="ARBA00022598"/>
    </source>
</evidence>
<dbReference type="PANTHER" id="PTHR43326">
    <property type="entry name" value="METHIONYL-TRNA SYNTHETASE"/>
    <property type="match status" value="1"/>
</dbReference>
<dbReference type="Gene3D" id="2.170.220.10">
    <property type="match status" value="1"/>
</dbReference>
<dbReference type="SUPFAM" id="SSF47323">
    <property type="entry name" value="Anticodon-binding domain of a subclass of class I aminoacyl-tRNA synthetases"/>
    <property type="match status" value="1"/>
</dbReference>
<evidence type="ECO:0000259" key="8">
    <source>
        <dbReference type="Pfam" id="PF09334"/>
    </source>
</evidence>
<dbReference type="Pfam" id="PF09334">
    <property type="entry name" value="tRNA-synt_1g"/>
    <property type="match status" value="2"/>
</dbReference>
<dbReference type="InterPro" id="IPR041872">
    <property type="entry name" value="Anticodon_Met"/>
</dbReference>
<feature type="domain" description="Methionyl/Leucyl tRNA synthetase" evidence="8">
    <location>
        <begin position="142"/>
        <end position="364"/>
    </location>
</feature>
<dbReference type="CDD" id="cd07957">
    <property type="entry name" value="Anticodon_Ia_Met"/>
    <property type="match status" value="1"/>
</dbReference>
<keyword evidence="2 7" id="KW-0436">Ligase</keyword>
<gene>
    <name evidence="10" type="primary">metG</name>
    <name evidence="10" type="ORF">PLO_193</name>
</gene>
<dbReference type="InterPro" id="IPR023457">
    <property type="entry name" value="Met-tRNA_synth_2"/>
</dbReference>
<dbReference type="EMBL" id="MG264610">
    <property type="protein sequence ID" value="AUG32199.1"/>
    <property type="molecule type" value="Genomic_DNA"/>
</dbReference>
<reference evidence="10" key="1">
    <citation type="submission" date="2017-10" db="EMBL/GenBank/DDBJ databases">
        <title>Paulinella longichromatophora chromatophore genome.</title>
        <authorList>
            <person name="Lhee D."/>
            <person name="Yoon H.S."/>
        </authorList>
    </citation>
    <scope>NUCLEOTIDE SEQUENCE</scope>
</reference>
<dbReference type="GO" id="GO:0005524">
    <property type="term" value="F:ATP binding"/>
    <property type="evidence" value="ECO:0007669"/>
    <property type="project" value="UniProtKB-KW"/>
</dbReference>
<comment type="similarity">
    <text evidence="7">Belongs to the class-I aminoacyl-tRNA synthetase family.</text>
</comment>
<evidence type="ECO:0000259" key="9">
    <source>
        <dbReference type="Pfam" id="PF19303"/>
    </source>
</evidence>
<accession>A0A2H4ZNY6</accession>
<dbReference type="SUPFAM" id="SSF52374">
    <property type="entry name" value="Nucleotidylyl transferase"/>
    <property type="match status" value="1"/>
</dbReference>
<dbReference type="NCBIfam" id="TIGR00398">
    <property type="entry name" value="metG"/>
    <property type="match status" value="1"/>
</dbReference>
<dbReference type="Gene3D" id="1.10.730.10">
    <property type="entry name" value="Isoleucyl-tRNA Synthetase, Domain 1"/>
    <property type="match status" value="1"/>
</dbReference>
<dbReference type="PRINTS" id="PR01041">
    <property type="entry name" value="TRNASYNTHMET"/>
</dbReference>
<evidence type="ECO:0000313" key="10">
    <source>
        <dbReference type="EMBL" id="AUG32199.1"/>
    </source>
</evidence>
<sequence>MKYTLTTPLYYANDRPHLGSAYTTIACDALARYQRLKGRSVIFVTGCDEHGQKIQRTAEAAQLSPQENCNQISEEYRHLWGRWQISNDRFIRTTDPRHKAIVEQFFLRVEASGDIVEGQQQGWYCVACEEFKDEVIDLITNVQPQCSIHKRYLEWRDEPNLFFRLSRYQKPIEELIHNSEFVLPATRRREVENLVSQGLHDFSISRINLPWGIPVPGHKDHTFYVWFDALIGYLTALLKPSDPPDLDIAISRGWPANIHVIGKDILRFHAVYWPAMLMSAGLEIPQKVFGHGFLTREGQKMGKSLGNILNPETLLDQYGRDSVRWYLLRDIPFGEDGDFQERRFNDLVNNDLANTIGNLLNRTLSMARKWFSDSVPPPYSASNTNHPLAEAALATVAMSMQAMDKLDFRCASEAILKLAIDANGFLNEQAPWSKIKEKEGQIQVASDLYAVLETTRIVALLLVPLLPELSVRLQKQLGIQNTWDGAENSMKDSNWDLNLRWGQLVQGNSLPEPIPVMARLEYKTDKSS</sequence>